<evidence type="ECO:0000313" key="3">
    <source>
        <dbReference type="Proteomes" id="UP001525968"/>
    </source>
</evidence>
<dbReference type="CDD" id="cd09632">
    <property type="entry name" value="PliI_like"/>
    <property type="match status" value="1"/>
</dbReference>
<dbReference type="Gene3D" id="2.60.40.550">
    <property type="entry name" value="Ecotin"/>
    <property type="match status" value="1"/>
</dbReference>
<keyword evidence="3" id="KW-1185">Reference proteome</keyword>
<dbReference type="Gene3D" id="2.40.128.460">
    <property type="entry name" value="Periplasmic lysozyme inhibitor of I-type lysozyme"/>
    <property type="match status" value="1"/>
</dbReference>
<dbReference type="PANTHER" id="PTHR35890">
    <property type="match status" value="1"/>
</dbReference>
<dbReference type="Pfam" id="PF16743">
    <property type="entry name" value="PliI"/>
    <property type="match status" value="1"/>
</dbReference>
<name>A0ABT2PGX5_9BURK</name>
<dbReference type="InterPro" id="IPR038643">
    <property type="entry name" value="PliI_sf"/>
</dbReference>
<dbReference type="InterPro" id="IPR005658">
    <property type="entry name" value="Prot_inh_ecotin"/>
</dbReference>
<dbReference type="EMBL" id="JAODYH010000002">
    <property type="protein sequence ID" value="MCT9809683.1"/>
    <property type="molecule type" value="Genomic_DNA"/>
</dbReference>
<proteinExistence type="inferred from homology"/>
<dbReference type="SUPFAM" id="SSF49772">
    <property type="entry name" value="Ecotin, trypsin inhibitor"/>
    <property type="match status" value="1"/>
</dbReference>
<dbReference type="Pfam" id="PF03974">
    <property type="entry name" value="Ecotin"/>
    <property type="match status" value="1"/>
</dbReference>
<protein>
    <submittedName>
        <fullName evidence="2">Uncharacterized protein</fullName>
    </submittedName>
</protein>
<dbReference type="InterPro" id="IPR036198">
    <property type="entry name" value="Ecotin_sf"/>
</dbReference>
<accession>A0ABT2PGX5</accession>
<gene>
    <name evidence="2" type="ORF">N0K08_03495</name>
</gene>
<dbReference type="RefSeq" id="WP_261498664.1">
    <property type="nucleotide sequence ID" value="NZ_JAODYH010000002.1"/>
</dbReference>
<comment type="caution">
    <text evidence="2">The sequence shown here is derived from an EMBL/GenBank/DDBJ whole genome shotgun (WGS) entry which is preliminary data.</text>
</comment>
<reference evidence="2 3" key="1">
    <citation type="submission" date="2022-09" db="EMBL/GenBank/DDBJ databases">
        <title>Draft genome of isolate Be4.</title>
        <authorList>
            <person name="Sanchez-Castro I."/>
            <person name="Martinez-Rodriguez P."/>
            <person name="Descostes M."/>
            <person name="Merroun M."/>
        </authorList>
    </citation>
    <scope>NUCLEOTIDE SEQUENCE [LARGE SCALE GENOMIC DNA]</scope>
    <source>
        <strain evidence="2 3">Be4</strain>
    </source>
</reference>
<dbReference type="InterPro" id="IPR031948">
    <property type="entry name" value="PliI"/>
</dbReference>
<organism evidence="2 3">
    <name type="scientific">Acidovorax bellezanensis</name>
    <dbReference type="NCBI Taxonomy" id="2976702"/>
    <lineage>
        <taxon>Bacteria</taxon>
        <taxon>Pseudomonadati</taxon>
        <taxon>Pseudomonadota</taxon>
        <taxon>Betaproteobacteria</taxon>
        <taxon>Burkholderiales</taxon>
        <taxon>Comamonadaceae</taxon>
        <taxon>Acidovorax</taxon>
    </lineage>
</organism>
<evidence type="ECO:0000256" key="1">
    <source>
        <dbReference type="ARBA" id="ARBA00010558"/>
    </source>
</evidence>
<evidence type="ECO:0000313" key="2">
    <source>
        <dbReference type="EMBL" id="MCT9809683.1"/>
    </source>
</evidence>
<dbReference type="Proteomes" id="UP001525968">
    <property type="component" value="Unassembled WGS sequence"/>
</dbReference>
<comment type="similarity">
    <text evidence="1">Belongs to the protease inhibitor I11 (ecotin) family.</text>
</comment>
<dbReference type="PANTHER" id="PTHR35890:SF3">
    <property type="entry name" value="ECOTIN"/>
    <property type="match status" value="1"/>
</dbReference>
<sequence>MDARLRLNDGHKRSRRAMTSWVAIAFFLWMGSSLAWAGDNLKAFPAAQEGMVRHVIDLPPQANEADLKVELMIGKTVKVDPANRYFFGGRLETEIIPGWGFERHVLRELGPMAGTLMAVDPAAPKVYRFITLGGEAPLLRYNSRLPLVVYTPQDVEVRHRIWRVQAGDRFVQKLALPGAQALVVAEGDFEPRSIGSYSVRLYATEGVPVGDDAGFFTAGLVRARNGTLEKVLLETLKPGEAPSLIVTIRSVGSGAYLSVDAFTVTGNKVTLRTSIADIAADADPVAALKTALKRR</sequence>